<dbReference type="InterPro" id="IPR011539">
    <property type="entry name" value="RHD_DNA_bind_dom"/>
</dbReference>
<feature type="compositionally biased region" description="Polar residues" evidence="9">
    <location>
        <begin position="518"/>
        <end position="535"/>
    </location>
</feature>
<protein>
    <recommendedName>
        <fullName evidence="14">Nuclear factor NF-kappa-B p105 subunit</fullName>
    </recommendedName>
</protein>
<evidence type="ECO:0000313" key="13">
    <source>
        <dbReference type="Proteomes" id="UP001195483"/>
    </source>
</evidence>
<dbReference type="CDD" id="cd01177">
    <property type="entry name" value="IPT_NFkappaB"/>
    <property type="match status" value="1"/>
</dbReference>
<evidence type="ECO:0000256" key="6">
    <source>
        <dbReference type="ARBA" id="ARBA00023163"/>
    </source>
</evidence>
<dbReference type="InterPro" id="IPR033926">
    <property type="entry name" value="IPT_NFkappaB"/>
</dbReference>
<evidence type="ECO:0000256" key="4">
    <source>
        <dbReference type="ARBA" id="ARBA00023125"/>
    </source>
</evidence>
<name>A0AAE0WFU7_9BIVA</name>
<dbReference type="Pfam" id="PF00531">
    <property type="entry name" value="Death"/>
    <property type="match status" value="1"/>
</dbReference>
<evidence type="ECO:0000313" key="12">
    <source>
        <dbReference type="EMBL" id="KAK3612239.1"/>
    </source>
</evidence>
<keyword evidence="7" id="KW-0539">Nucleus</keyword>
<keyword evidence="13" id="KW-1185">Reference proteome</keyword>
<dbReference type="SUPFAM" id="SSF47986">
    <property type="entry name" value="DEATH domain"/>
    <property type="match status" value="1"/>
</dbReference>
<evidence type="ECO:0000256" key="1">
    <source>
        <dbReference type="ARBA" id="ARBA00004123"/>
    </source>
</evidence>
<dbReference type="PANTHER" id="PTHR24169">
    <property type="entry name" value="NUCLEAR FACTOR NF-KAPPA-B PROTEIN"/>
    <property type="match status" value="1"/>
</dbReference>
<evidence type="ECO:0000256" key="8">
    <source>
        <dbReference type="PROSITE-ProRule" id="PRU00023"/>
    </source>
</evidence>
<dbReference type="GO" id="GO:0000981">
    <property type="term" value="F:DNA-binding transcription factor activity, RNA polymerase II-specific"/>
    <property type="evidence" value="ECO:0007669"/>
    <property type="project" value="TreeGrafter"/>
</dbReference>
<dbReference type="GO" id="GO:0007165">
    <property type="term" value="P:signal transduction"/>
    <property type="evidence" value="ECO:0007669"/>
    <property type="project" value="InterPro"/>
</dbReference>
<keyword evidence="5" id="KW-0010">Activator</keyword>
<keyword evidence="3 8" id="KW-0040">ANK repeat</keyword>
<dbReference type="InterPro" id="IPR036770">
    <property type="entry name" value="Ankyrin_rpt-contain_sf"/>
</dbReference>
<feature type="repeat" description="ANK" evidence="8">
    <location>
        <begin position="819"/>
        <end position="851"/>
    </location>
</feature>
<keyword evidence="2" id="KW-0805">Transcription regulation</keyword>
<dbReference type="Proteomes" id="UP001195483">
    <property type="component" value="Unassembled WGS sequence"/>
</dbReference>
<feature type="repeat" description="ANK" evidence="8">
    <location>
        <begin position="852"/>
        <end position="874"/>
    </location>
</feature>
<dbReference type="SMART" id="SM00248">
    <property type="entry name" value="ANK"/>
    <property type="match status" value="6"/>
</dbReference>
<evidence type="ECO:0000256" key="9">
    <source>
        <dbReference type="SAM" id="MobiDB-lite"/>
    </source>
</evidence>
<dbReference type="InterPro" id="IPR000451">
    <property type="entry name" value="NFkB/Dor"/>
</dbReference>
<dbReference type="FunFam" id="2.60.40.10:FF:000046">
    <property type="entry name" value="Nuclear factor NF-kappa-B p105 subunit"/>
    <property type="match status" value="1"/>
</dbReference>
<dbReference type="InterPro" id="IPR032397">
    <property type="entry name" value="RHD_dimer"/>
</dbReference>
<dbReference type="InterPro" id="IPR014756">
    <property type="entry name" value="Ig_E-set"/>
</dbReference>
<dbReference type="GO" id="GO:0000978">
    <property type="term" value="F:RNA polymerase II cis-regulatory region sequence-specific DNA binding"/>
    <property type="evidence" value="ECO:0007669"/>
    <property type="project" value="TreeGrafter"/>
</dbReference>
<dbReference type="Gene3D" id="1.10.533.10">
    <property type="entry name" value="Death Domain, Fas"/>
    <property type="match status" value="1"/>
</dbReference>
<dbReference type="PROSITE" id="PS50297">
    <property type="entry name" value="ANK_REP_REGION"/>
    <property type="match status" value="5"/>
</dbReference>
<dbReference type="Pfam" id="PF00554">
    <property type="entry name" value="RHD_DNA_bind"/>
    <property type="match status" value="1"/>
</dbReference>
<dbReference type="AlphaFoldDB" id="A0AAE0WFU7"/>
<reference evidence="12" key="1">
    <citation type="journal article" date="2021" name="Genome Biol. Evol.">
        <title>A High-Quality Reference Genome for a Parasitic Bivalve with Doubly Uniparental Inheritance (Bivalvia: Unionida).</title>
        <authorList>
            <person name="Smith C.H."/>
        </authorList>
    </citation>
    <scope>NUCLEOTIDE SEQUENCE</scope>
    <source>
        <strain evidence="12">CHS0354</strain>
    </source>
</reference>
<dbReference type="InterPro" id="IPR002909">
    <property type="entry name" value="IPT_dom"/>
</dbReference>
<evidence type="ECO:0000259" key="11">
    <source>
        <dbReference type="PROSITE" id="PS50254"/>
    </source>
</evidence>
<dbReference type="GO" id="GO:0005737">
    <property type="term" value="C:cytoplasm"/>
    <property type="evidence" value="ECO:0007669"/>
    <property type="project" value="InterPro"/>
</dbReference>
<keyword evidence="6" id="KW-0804">Transcription</keyword>
<evidence type="ECO:0000256" key="7">
    <source>
        <dbReference type="ARBA" id="ARBA00023242"/>
    </source>
</evidence>
<evidence type="ECO:0000256" key="2">
    <source>
        <dbReference type="ARBA" id="ARBA00023015"/>
    </source>
</evidence>
<dbReference type="PROSITE" id="PS50088">
    <property type="entry name" value="ANK_REPEAT"/>
    <property type="match status" value="5"/>
</dbReference>
<proteinExistence type="predicted"/>
<evidence type="ECO:0000256" key="5">
    <source>
        <dbReference type="ARBA" id="ARBA00023159"/>
    </source>
</evidence>
<gene>
    <name evidence="12" type="ORF">CHS0354_039521</name>
</gene>
<dbReference type="GO" id="GO:0005634">
    <property type="term" value="C:nucleus"/>
    <property type="evidence" value="ECO:0007669"/>
    <property type="project" value="UniProtKB-SubCell"/>
</dbReference>
<dbReference type="InterPro" id="IPR000488">
    <property type="entry name" value="Death_dom"/>
</dbReference>
<feature type="repeat" description="ANK" evidence="8">
    <location>
        <begin position="929"/>
        <end position="962"/>
    </location>
</feature>
<evidence type="ECO:0000259" key="10">
    <source>
        <dbReference type="PROSITE" id="PS50017"/>
    </source>
</evidence>
<dbReference type="Gene3D" id="1.25.40.20">
    <property type="entry name" value="Ankyrin repeat-containing domain"/>
    <property type="match status" value="1"/>
</dbReference>
<dbReference type="PANTHER" id="PTHR24169:SF28">
    <property type="entry name" value="NUCLEAR FACTOR NF-KAPPA-B P110 SUBUNIT"/>
    <property type="match status" value="1"/>
</dbReference>
<reference evidence="12" key="2">
    <citation type="journal article" date="2021" name="Genome Biol. Evol.">
        <title>Developing a high-quality reference genome for a parasitic bivalve with doubly uniparental inheritance (Bivalvia: Unionida).</title>
        <authorList>
            <person name="Smith C.H."/>
        </authorList>
    </citation>
    <scope>NUCLEOTIDE SEQUENCE</scope>
    <source>
        <strain evidence="12">CHS0354</strain>
        <tissue evidence="12">Mantle</tissue>
    </source>
</reference>
<feature type="compositionally biased region" description="Polar residues" evidence="9">
    <location>
        <begin position="1"/>
        <end position="20"/>
    </location>
</feature>
<comment type="caution">
    <text evidence="12">The sequence shown here is derived from an EMBL/GenBank/DDBJ whole genome shotgun (WGS) entry which is preliminary data.</text>
</comment>
<evidence type="ECO:0000256" key="3">
    <source>
        <dbReference type="ARBA" id="ARBA00023043"/>
    </source>
</evidence>
<dbReference type="SMART" id="SM00429">
    <property type="entry name" value="IPT"/>
    <property type="match status" value="1"/>
</dbReference>
<feature type="region of interest" description="Disordered" evidence="9">
    <location>
        <begin position="361"/>
        <end position="399"/>
    </location>
</feature>
<accession>A0AAE0WFU7</accession>
<sequence length="1206" mass="133992">MMEDSNSNGSNDSVEMSMNGDSEPVIVNGYTDEHSYEEDTNDHPYIEIVEQPQARGFRFRYECEGPSHGGLQGEKSEKYRRTYPSIRIRHYTGAAKIVVTLVTDDSIPSPHAHKLVGKNCHNGICIMEVKAGSPFVQFPNLCVQHVTRKKASEVLEQRIIESIRLDKQVKRQNLNVDISLTDEEVKHARSQAEKQAKEMQLNVVRLCFQAYLKDEKGLLTCLLPSVVSTPIYDSKSPGANALKICRMDKYGGCCTGNEEVFLLCEKVQRDDIAVKFVEQDESGNVIWESFGNFGPFDVHRQYAIVFKTPAYRDTNIDKAVNVWIMLQRKSDQEVSDPKSFTYYPQAIDKDEIVKKRRKTLHRYNPGSYEPPLFSPGGGSGGGSSQQTSSQNGHVHNGIPTIVNMPVSVPIEKVEQEKSRFPLGRKKTITNIGPQQLQQQYHQQPFSSQQSNSWYNSMSGMPVVHPDHMNGSPSSHMNRVPSPYANGTSPLLCANGSSPTPYTNRHSPTIYMNGSSPVSNAGSMSPPTNKFSTTYPNGAMKPNPYSPPSVLSPPSESDLSEQGIEIDYCQINDADLQLLLNLVENHAELELSLIPKLGLESNTFHKTEISPFSSCTGPQLVPRCSTRGMYKAVETTRGMQRASDGFDEVDGHFVSKMSLREDIFHDEPSIKPTGNADDKSVLQKRDVPSLEGLEETQIQKAKEETEIKPQTMNTQSVQPSLVQVKVEVAHTRNVEVQTEVEPLMKMVEQTSQALQLYAATGDVRILLMVQRYLTLVQDQDGDLPLHLSLINEQYEVMQTLLDVMKTLPNTKKFINAYNFNYQTPLHLAVITNKPHAVDLLIRAGADTTAQDRHGNLPVHLAVLYGHIDCLKALLKYQRQGTTKKCPFPELNMRNFDGFAPAHLAAQKENLNAMKLLVYGKADINLPDGKSGQTPLHHAVEADDMSVAGYLILEASADLNLRRFDGNTSLHIACGRGNVGMVALLMAGGADPEAENCDPLEIVDEDEEEPVKEEEKFSLPGHYALDNDKILKVLRGEPYTSTIKSHDESNLSEKFTSLLISGGGRTESGFGSMRFASGSDLDKVDYMKRINLSRLLDQSRPGADWLALSEKLGLRYLIEKLASQHGQHSPTRVLLNYYEEMGGTVSGLLNALQDLHRQDAIEILQGKMDLGLSEKLLGEPGRIDSGLSIDTGLHLDSLSISTRRPIQI</sequence>
<organism evidence="12 13">
    <name type="scientific">Potamilus streckersoni</name>
    <dbReference type="NCBI Taxonomy" id="2493646"/>
    <lineage>
        <taxon>Eukaryota</taxon>
        <taxon>Metazoa</taxon>
        <taxon>Spiralia</taxon>
        <taxon>Lophotrochozoa</taxon>
        <taxon>Mollusca</taxon>
        <taxon>Bivalvia</taxon>
        <taxon>Autobranchia</taxon>
        <taxon>Heteroconchia</taxon>
        <taxon>Palaeoheterodonta</taxon>
        <taxon>Unionida</taxon>
        <taxon>Unionoidea</taxon>
        <taxon>Unionidae</taxon>
        <taxon>Ambleminae</taxon>
        <taxon>Lampsilini</taxon>
        <taxon>Potamilus</taxon>
    </lineage>
</organism>
<dbReference type="Gene3D" id="2.60.40.10">
    <property type="entry name" value="Immunoglobulins"/>
    <property type="match status" value="1"/>
</dbReference>
<dbReference type="Pfam" id="PF12796">
    <property type="entry name" value="Ank_2"/>
    <property type="match status" value="2"/>
</dbReference>
<dbReference type="Pfam" id="PF16179">
    <property type="entry name" value="RHD_dimer"/>
    <property type="match status" value="1"/>
</dbReference>
<dbReference type="InterPro" id="IPR030492">
    <property type="entry name" value="RHD_CS"/>
</dbReference>
<dbReference type="SUPFAM" id="SSF81296">
    <property type="entry name" value="E set domains"/>
    <property type="match status" value="1"/>
</dbReference>
<feature type="region of interest" description="Disordered" evidence="9">
    <location>
        <begin position="518"/>
        <end position="558"/>
    </location>
</feature>
<dbReference type="CDD" id="cd08310">
    <property type="entry name" value="Death_NFkB-like"/>
    <property type="match status" value="1"/>
</dbReference>
<dbReference type="InterPro" id="IPR013783">
    <property type="entry name" value="Ig-like_fold"/>
</dbReference>
<dbReference type="Gene3D" id="2.60.40.340">
    <property type="entry name" value="Rel homology domain (RHD), DNA-binding domain"/>
    <property type="match status" value="1"/>
</dbReference>
<feature type="repeat" description="ANK" evidence="8">
    <location>
        <begin position="963"/>
        <end position="995"/>
    </location>
</feature>
<evidence type="ECO:0008006" key="14">
    <source>
        <dbReference type="Google" id="ProtNLM"/>
    </source>
</evidence>
<dbReference type="InterPro" id="IPR002110">
    <property type="entry name" value="Ankyrin_rpt"/>
</dbReference>
<dbReference type="SUPFAM" id="SSF49417">
    <property type="entry name" value="p53-like transcription factors"/>
    <property type="match status" value="1"/>
</dbReference>
<feature type="domain" description="RHD" evidence="11">
    <location>
        <begin position="41"/>
        <end position="238"/>
    </location>
</feature>
<dbReference type="SUPFAM" id="SSF48403">
    <property type="entry name" value="Ankyrin repeat"/>
    <property type="match status" value="1"/>
</dbReference>
<reference evidence="12" key="3">
    <citation type="submission" date="2023-05" db="EMBL/GenBank/DDBJ databases">
        <authorList>
            <person name="Smith C.H."/>
        </authorList>
    </citation>
    <scope>NUCLEOTIDE SEQUENCE</scope>
    <source>
        <strain evidence="12">CHS0354</strain>
        <tissue evidence="12">Mantle</tissue>
    </source>
</reference>
<feature type="domain" description="Death" evidence="10">
    <location>
        <begin position="1100"/>
        <end position="1166"/>
    </location>
</feature>
<comment type="subcellular location">
    <subcellularLocation>
        <location evidence="1">Nucleus</location>
    </subcellularLocation>
</comment>
<dbReference type="InterPro" id="IPR011029">
    <property type="entry name" value="DEATH-like_dom_sf"/>
</dbReference>
<dbReference type="InterPro" id="IPR008967">
    <property type="entry name" value="p53-like_TF_DNA-bd_sf"/>
</dbReference>
<dbReference type="PROSITE" id="PS50254">
    <property type="entry name" value="REL_2"/>
    <property type="match status" value="1"/>
</dbReference>
<dbReference type="InterPro" id="IPR037059">
    <property type="entry name" value="RHD_DNA_bind_dom_sf"/>
</dbReference>
<dbReference type="EMBL" id="JAEAOA010002309">
    <property type="protein sequence ID" value="KAK3612239.1"/>
    <property type="molecule type" value="Genomic_DNA"/>
</dbReference>
<feature type="region of interest" description="Disordered" evidence="9">
    <location>
        <begin position="1"/>
        <end position="23"/>
    </location>
</feature>
<keyword evidence="4" id="KW-0238">DNA-binding</keyword>
<dbReference type="PROSITE" id="PS01204">
    <property type="entry name" value="REL_1"/>
    <property type="match status" value="1"/>
</dbReference>
<dbReference type="PRINTS" id="PR00057">
    <property type="entry name" value="NFKBTNSCPFCT"/>
</dbReference>
<feature type="repeat" description="ANK" evidence="8">
    <location>
        <begin position="895"/>
        <end position="927"/>
    </location>
</feature>
<dbReference type="SMART" id="SM00005">
    <property type="entry name" value="DEATH"/>
    <property type="match status" value="1"/>
</dbReference>
<dbReference type="PROSITE" id="PS50017">
    <property type="entry name" value="DEATH_DOMAIN"/>
    <property type="match status" value="1"/>
</dbReference>